<dbReference type="PANTHER" id="PTHR31072:SF273">
    <property type="entry name" value="TRANSCRIPTION FACTOR TCP4"/>
    <property type="match status" value="1"/>
</dbReference>
<evidence type="ECO:0000313" key="9">
    <source>
        <dbReference type="EMBL" id="KAL0011241.1"/>
    </source>
</evidence>
<evidence type="ECO:0000256" key="2">
    <source>
        <dbReference type="ARBA" id="ARBA00023015"/>
    </source>
</evidence>
<keyword evidence="10" id="KW-1185">Reference proteome</keyword>
<proteinExistence type="predicted"/>
<name>A0AAW2DR90_9ROSI</name>
<evidence type="ECO:0000256" key="6">
    <source>
        <dbReference type="SAM" id="MobiDB-lite"/>
    </source>
</evidence>
<comment type="caution">
    <text evidence="9">The sequence shown here is derived from an EMBL/GenBank/DDBJ whole genome shotgun (WGS) entry which is preliminary data.</text>
</comment>
<feature type="region of interest" description="Disordered" evidence="6">
    <location>
        <begin position="30"/>
        <end position="69"/>
    </location>
</feature>
<protein>
    <recommendedName>
        <fullName evidence="8">TCP domain-containing protein</fullName>
    </recommendedName>
</protein>
<keyword evidence="4" id="KW-0804">Transcription</keyword>
<keyword evidence="3" id="KW-0238">DNA-binding</keyword>
<dbReference type="GO" id="GO:0005634">
    <property type="term" value="C:nucleus"/>
    <property type="evidence" value="ECO:0007669"/>
    <property type="project" value="UniProtKB-SubCell"/>
</dbReference>
<comment type="subcellular location">
    <subcellularLocation>
        <location evidence="1">Nucleus</location>
    </subcellularLocation>
</comment>
<dbReference type="InterPro" id="IPR005333">
    <property type="entry name" value="Transcription_factor_TCP"/>
</dbReference>
<accession>A0AAW2DR90</accession>
<dbReference type="AlphaFoldDB" id="A0AAW2DR90"/>
<evidence type="ECO:0000256" key="4">
    <source>
        <dbReference type="ARBA" id="ARBA00023163"/>
    </source>
</evidence>
<feature type="compositionally biased region" description="Acidic residues" evidence="6">
    <location>
        <begin position="47"/>
        <end position="59"/>
    </location>
</feature>
<evidence type="ECO:0000256" key="5">
    <source>
        <dbReference type="ARBA" id="ARBA00023242"/>
    </source>
</evidence>
<keyword evidence="7" id="KW-0732">Signal</keyword>
<organism evidence="9 10">
    <name type="scientific">Lithocarpus litseifolius</name>
    <dbReference type="NCBI Taxonomy" id="425828"/>
    <lineage>
        <taxon>Eukaryota</taxon>
        <taxon>Viridiplantae</taxon>
        <taxon>Streptophyta</taxon>
        <taxon>Embryophyta</taxon>
        <taxon>Tracheophyta</taxon>
        <taxon>Spermatophyta</taxon>
        <taxon>Magnoliopsida</taxon>
        <taxon>eudicotyledons</taxon>
        <taxon>Gunneridae</taxon>
        <taxon>Pentapetalae</taxon>
        <taxon>rosids</taxon>
        <taxon>fabids</taxon>
        <taxon>Fagales</taxon>
        <taxon>Fagaceae</taxon>
        <taxon>Lithocarpus</taxon>
    </lineage>
</organism>
<dbReference type="GO" id="GO:0003700">
    <property type="term" value="F:DNA-binding transcription factor activity"/>
    <property type="evidence" value="ECO:0007669"/>
    <property type="project" value="InterPro"/>
</dbReference>
<dbReference type="Proteomes" id="UP001459277">
    <property type="component" value="Unassembled WGS sequence"/>
</dbReference>
<dbReference type="PROSITE" id="PS51369">
    <property type="entry name" value="TCP"/>
    <property type="match status" value="1"/>
</dbReference>
<feature type="domain" description="TCP" evidence="8">
    <location>
        <begin position="124"/>
        <end position="182"/>
    </location>
</feature>
<evidence type="ECO:0000313" key="10">
    <source>
        <dbReference type="Proteomes" id="UP001459277"/>
    </source>
</evidence>
<sequence length="439" mass="48695">MEFIGLLIHMVNYIVSALISCPKTHLLQTRGVKDEEEEKEDLQPKEDEQEIEEDDEEEERGQAQQRMQGHYDLHVQQQSQPNRAPHGRTRYTHLARALKERSKSTKGGEVVEVNGGRIAQAIGRKDRHSKVCTSKGPRDRRLRLAAHTAIQFYDVQDRLGFDRPSKAIDWLMEKAKAAIEALATANSSSLPNQNSTSAMNSAEQACLNLQQHHSESETIMGLNSGFGYQNQQHSNENSISSLSFISEAANANAYKPSPSPSIQFHDHFPPELNSTTVIQTQDLCLSLQSLQDPVLDNDPSHVSPINFTEQAANSASAGLSDLSATDIEIGWFQRTMMSWNSDTSCHGGGENFVFNSLPPQQSALLCQNQLLSHRGPLQSNNLLSVSAWTNPPIPPISINSVHHNRSALSSQTSPRFQIAEQEYNATSERSSSTCSPCHY</sequence>
<keyword evidence="2" id="KW-0805">Transcription regulation</keyword>
<evidence type="ECO:0000256" key="7">
    <source>
        <dbReference type="SAM" id="SignalP"/>
    </source>
</evidence>
<feature type="signal peptide" evidence="7">
    <location>
        <begin position="1"/>
        <end position="17"/>
    </location>
</feature>
<keyword evidence="5" id="KW-0539">Nucleus</keyword>
<dbReference type="Pfam" id="PF03634">
    <property type="entry name" value="TCP"/>
    <property type="match status" value="1"/>
</dbReference>
<dbReference type="InterPro" id="IPR017887">
    <property type="entry name" value="TF_TCP_subgr"/>
</dbReference>
<dbReference type="EMBL" id="JAZDWU010000002">
    <property type="protein sequence ID" value="KAL0011241.1"/>
    <property type="molecule type" value="Genomic_DNA"/>
</dbReference>
<reference evidence="9 10" key="1">
    <citation type="submission" date="2024-01" db="EMBL/GenBank/DDBJ databases">
        <title>A telomere-to-telomere, gap-free genome of sweet tea (Lithocarpus litseifolius).</title>
        <authorList>
            <person name="Zhou J."/>
        </authorList>
    </citation>
    <scope>NUCLEOTIDE SEQUENCE [LARGE SCALE GENOMIC DNA]</scope>
    <source>
        <strain evidence="9">Zhou-2022a</strain>
        <tissue evidence="9">Leaf</tissue>
    </source>
</reference>
<dbReference type="GO" id="GO:0043565">
    <property type="term" value="F:sequence-specific DNA binding"/>
    <property type="evidence" value="ECO:0007669"/>
    <property type="project" value="TreeGrafter"/>
</dbReference>
<evidence type="ECO:0000259" key="8">
    <source>
        <dbReference type="PROSITE" id="PS51369"/>
    </source>
</evidence>
<dbReference type="PANTHER" id="PTHR31072">
    <property type="entry name" value="TRANSCRIPTION FACTOR TCP4-RELATED"/>
    <property type="match status" value="1"/>
</dbReference>
<feature type="chain" id="PRO_5043374196" description="TCP domain-containing protein" evidence="7">
    <location>
        <begin position="18"/>
        <end position="439"/>
    </location>
</feature>
<evidence type="ECO:0000256" key="3">
    <source>
        <dbReference type="ARBA" id="ARBA00023125"/>
    </source>
</evidence>
<evidence type="ECO:0000256" key="1">
    <source>
        <dbReference type="ARBA" id="ARBA00004123"/>
    </source>
</evidence>
<gene>
    <name evidence="9" type="ORF">SO802_006349</name>
</gene>